<dbReference type="GO" id="GO:0015846">
    <property type="term" value="P:polyamine transport"/>
    <property type="evidence" value="ECO:0007669"/>
    <property type="project" value="InterPro"/>
</dbReference>
<dbReference type="Proteomes" id="UP000028533">
    <property type="component" value="Unassembled WGS sequence"/>
</dbReference>
<evidence type="ECO:0000256" key="7">
    <source>
        <dbReference type="ARBA" id="ARBA00023136"/>
    </source>
</evidence>
<evidence type="ECO:0000256" key="5">
    <source>
        <dbReference type="ARBA" id="ARBA00022692"/>
    </source>
</evidence>
<dbReference type="InterPro" id="IPR001188">
    <property type="entry name" value="Sperm_putr-bd"/>
</dbReference>
<dbReference type="GO" id="GO:0042597">
    <property type="term" value="C:periplasmic space"/>
    <property type="evidence" value="ECO:0007669"/>
    <property type="project" value="InterPro"/>
</dbReference>
<dbReference type="PANTHER" id="PTHR43848">
    <property type="entry name" value="PUTRESCINE TRANSPORT SYSTEM PERMEASE PROTEIN POTI"/>
    <property type="match status" value="1"/>
</dbReference>
<dbReference type="InterPro" id="IPR035906">
    <property type="entry name" value="MetI-like_sf"/>
</dbReference>
<evidence type="ECO:0000256" key="9">
    <source>
        <dbReference type="SAM" id="Coils"/>
    </source>
</evidence>
<dbReference type="SUPFAM" id="SSF161098">
    <property type="entry name" value="MetI-like"/>
    <property type="match status" value="1"/>
</dbReference>
<dbReference type="GO" id="GO:0019808">
    <property type="term" value="F:polyamine binding"/>
    <property type="evidence" value="ECO:0007669"/>
    <property type="project" value="InterPro"/>
</dbReference>
<feature type="transmembrane region" description="Helical" evidence="8">
    <location>
        <begin position="225"/>
        <end position="250"/>
    </location>
</feature>
<dbReference type="Gene3D" id="3.40.190.10">
    <property type="entry name" value="Periplasmic binding protein-like II"/>
    <property type="match status" value="2"/>
</dbReference>
<evidence type="ECO:0000256" key="4">
    <source>
        <dbReference type="ARBA" id="ARBA00022475"/>
    </source>
</evidence>
<dbReference type="InterPro" id="IPR050022">
    <property type="entry name" value="MMSYN1_0195-like"/>
</dbReference>
<proteinExistence type="inferred from homology"/>
<dbReference type="Pfam" id="PF00528">
    <property type="entry name" value="BPD_transp_1"/>
    <property type="match status" value="1"/>
</dbReference>
<sequence>MKKLLKRSYFAFVLLFIYAPILAMVIFSFNDGDTTIKWTHASFSWYESFFKNSPFIKSIITSLFVAVISTVVSLVIGTLAAIGLSRVNRVTRNKWVSIANIPLINADVITAVSLMIVFLIMGLKFGILTLIMAHISFNVPYVLVTIMPRLKKIDPSLIDASYDLGAKNHQVMFKVILPILKPAIITAAAIAFAMSFDDFIISYFTGGMQTNVSTFIYTAKKTRPFIFVFGTCLVLVIALSIITWNTINLIRQSRLETKQKLINNNYKLKTISKLNKQLNELSEVLKTKTIIKKSHNLSLWFKYFILKTKIYFYKLKSLDKKISKLQWKQYKLKSKIQKEERYYSRLKKSEKKLKQLIKLFSNEKDVKKAAKLSLQIETLQEKVEFLKDQIEVIKEREQTANLKVKKLQNKIKLLKQDLSQEQKPSKKLINWYNKKIKYFEEWIIELEEGKDYYKLKLVVEKLKNLQNIKKNKINELTDQLNILISKIYIPILVTKDIDLKIQNTTDLEVLNNLNQKRQIIIDKFTKVYSQKIDKTTILIQKIDKKTDKLKSKLLPSQNENTSHFRSFFSKSWKAILISLIGVGAFSGLTAAYVLNNIYDLVVANWGEYIDPSLIGEFEQQASKKHNKRIRINYQIYNSNEILYNKLHTVDYDIMIPSDYMVQRLASENYLQKIDYSKLNIWGEFNSQSFNQQNKNNDKFKHLQVNKSLLELMAKSPITREDETKEITTKNPKGTYLNTNSILDYSIPYLWGDLVIVVNPTQENIKFLEENQIKFKNQKENENNDKDKIEIDNTSLSWDILWKAAKAGKKVALNNDPKNVFMLGTQKLYQKVNLTKKSEIDAVGKELSDLLSNTGVSLHSDDLISLVVKEKFDFAVMYNGDAAYANYVHNEGDEDYEKADNNINFIYGRPNKKNDKTSRYESTNVFSDNIVIYKDAQNLDLAYEFINFLYENSAKISDYVGVTSPLDSAIEEMTAASKEKNGEDEGGTYQNFKNIYDPITHQKDNNYQTNNEQLSFTYNGKIDEYLVNSFNNLLANK</sequence>
<feature type="coiled-coil region" evidence="9">
    <location>
        <begin position="362"/>
        <end position="417"/>
    </location>
</feature>
<feature type="transmembrane region" description="Helical" evidence="8">
    <location>
        <begin position="9"/>
        <end position="29"/>
    </location>
</feature>
<dbReference type="Gene3D" id="1.10.3720.10">
    <property type="entry name" value="MetI-like"/>
    <property type="match status" value="1"/>
</dbReference>
<evidence type="ECO:0000259" key="10">
    <source>
        <dbReference type="PROSITE" id="PS50928"/>
    </source>
</evidence>
<evidence type="ECO:0000313" key="11">
    <source>
        <dbReference type="EMBL" id="KEZ20563.1"/>
    </source>
</evidence>
<feature type="transmembrane region" description="Helical" evidence="8">
    <location>
        <begin position="59"/>
        <end position="84"/>
    </location>
</feature>
<keyword evidence="4" id="KW-1003">Cell membrane</keyword>
<dbReference type="InterPro" id="IPR000515">
    <property type="entry name" value="MetI-like"/>
</dbReference>
<evidence type="ECO:0000313" key="12">
    <source>
        <dbReference type="Proteomes" id="UP000028533"/>
    </source>
</evidence>
<dbReference type="GO" id="GO:0055085">
    <property type="term" value="P:transmembrane transport"/>
    <property type="evidence" value="ECO:0007669"/>
    <property type="project" value="InterPro"/>
</dbReference>
<evidence type="ECO:0000256" key="8">
    <source>
        <dbReference type="RuleBase" id="RU363032"/>
    </source>
</evidence>
<keyword evidence="9" id="KW-0175">Coiled coil</keyword>
<dbReference type="NCBIfam" id="NF043073">
    <property type="entry name" value="MMSYN1_0195"/>
    <property type="match status" value="1"/>
</dbReference>
<name>A0A084ERH1_MYCCA</name>
<reference evidence="11 12" key="1">
    <citation type="submission" date="2014-02" db="EMBL/GenBank/DDBJ databases">
        <title>Genome sequence of Mycoplasma capricolum subsp. capricolum strain 14232.</title>
        <authorList>
            <person name="Sirand-Pugnet P."/>
            <person name="Breton M."/>
            <person name="Dordet-Frisoni E."/>
            <person name="Baranowski E."/>
            <person name="Barre A."/>
            <person name="Couture C."/>
            <person name="Dupuy V."/>
            <person name="Gaurivaud P."/>
            <person name="Jacob D."/>
            <person name="Lemaitre C."/>
            <person name="Manso-Silvan L."/>
            <person name="Nikolski M."/>
            <person name="Nouvel L.-X."/>
            <person name="Poumarat F."/>
            <person name="Tardy F."/>
            <person name="Thebault P."/>
            <person name="Theil S."/>
            <person name="Citti C."/>
            <person name="Thiaucourt F."/>
            <person name="Blanchard A."/>
        </authorList>
    </citation>
    <scope>NUCLEOTIDE SEQUENCE [LARGE SCALE GENOMIC DNA]</scope>
    <source>
        <strain evidence="11 12">14232</strain>
    </source>
</reference>
<feature type="domain" description="ABC transmembrane type-1" evidence="10">
    <location>
        <begin position="59"/>
        <end position="248"/>
    </location>
</feature>
<dbReference type="PROSITE" id="PS50928">
    <property type="entry name" value="ABC_TM1"/>
    <property type="match status" value="1"/>
</dbReference>
<evidence type="ECO:0000256" key="3">
    <source>
        <dbReference type="ARBA" id="ARBA00022448"/>
    </source>
</evidence>
<evidence type="ECO:0000256" key="2">
    <source>
        <dbReference type="ARBA" id="ARBA00007069"/>
    </source>
</evidence>
<dbReference type="CDD" id="cd06261">
    <property type="entry name" value="TM_PBP2"/>
    <property type="match status" value="1"/>
</dbReference>
<comment type="similarity">
    <text evidence="2">Belongs to the binding-protein-dependent transport system permease family. CysTW subfamily.</text>
</comment>
<keyword evidence="7 8" id="KW-0472">Membrane</keyword>
<evidence type="ECO:0000256" key="6">
    <source>
        <dbReference type="ARBA" id="ARBA00022989"/>
    </source>
</evidence>
<dbReference type="PANTHER" id="PTHR43848:SF2">
    <property type="entry name" value="PUTRESCINE TRANSPORT SYSTEM PERMEASE PROTEIN POTI"/>
    <property type="match status" value="1"/>
</dbReference>
<keyword evidence="3 8" id="KW-0813">Transport</keyword>
<accession>A0A084ERH1</accession>
<dbReference type="EMBL" id="JFDO01000004">
    <property type="protein sequence ID" value="KEZ20563.1"/>
    <property type="molecule type" value="Genomic_DNA"/>
</dbReference>
<keyword evidence="5 8" id="KW-0812">Transmembrane</keyword>
<feature type="transmembrane region" description="Helical" evidence="8">
    <location>
        <begin position="127"/>
        <end position="147"/>
    </location>
</feature>
<dbReference type="RefSeq" id="WP_036431183.1">
    <property type="nucleotide sequence ID" value="NZ_JFDO01000004.1"/>
</dbReference>
<dbReference type="SUPFAM" id="SSF53850">
    <property type="entry name" value="Periplasmic binding protein-like II"/>
    <property type="match status" value="1"/>
</dbReference>
<dbReference type="Pfam" id="PF02030">
    <property type="entry name" value="Lipoprotein_8"/>
    <property type="match status" value="1"/>
</dbReference>
<dbReference type="GO" id="GO:0005886">
    <property type="term" value="C:plasma membrane"/>
    <property type="evidence" value="ECO:0007669"/>
    <property type="project" value="UniProtKB-SubCell"/>
</dbReference>
<comment type="subcellular location">
    <subcellularLocation>
        <location evidence="1 8">Cell membrane</location>
        <topology evidence="1 8">Multi-pass membrane protein</topology>
    </subcellularLocation>
</comment>
<organism evidence="11 12">
    <name type="scientific">Mycoplasma capricolum subsp. capricolum 14232</name>
    <dbReference type="NCBI Taxonomy" id="1188238"/>
    <lineage>
        <taxon>Bacteria</taxon>
        <taxon>Bacillati</taxon>
        <taxon>Mycoplasmatota</taxon>
        <taxon>Mollicutes</taxon>
        <taxon>Mycoplasmataceae</taxon>
        <taxon>Mycoplasma</taxon>
    </lineage>
</organism>
<dbReference type="PRINTS" id="PR00909">
    <property type="entry name" value="SPERMDNBNDNG"/>
</dbReference>
<evidence type="ECO:0000256" key="1">
    <source>
        <dbReference type="ARBA" id="ARBA00004651"/>
    </source>
</evidence>
<comment type="caution">
    <text evidence="11">The sequence shown here is derived from an EMBL/GenBank/DDBJ whole genome shotgun (WGS) entry which is preliminary data.</text>
</comment>
<gene>
    <name evidence="11" type="primary">potCD</name>
    <name evidence="11" type="ORF">MCAPa_1390</name>
</gene>
<keyword evidence="6 8" id="KW-1133">Transmembrane helix</keyword>
<feature type="transmembrane region" description="Helical" evidence="8">
    <location>
        <begin position="183"/>
        <end position="205"/>
    </location>
</feature>
<feature type="transmembrane region" description="Helical" evidence="8">
    <location>
        <begin position="96"/>
        <end position="121"/>
    </location>
</feature>
<protein>
    <submittedName>
        <fullName evidence="11">Spermidine/putrescine ABC transporter, permease and substrate-binding component</fullName>
    </submittedName>
</protein>
<dbReference type="InterPro" id="IPR051789">
    <property type="entry name" value="Bact_Polyamine_Transport"/>
</dbReference>
<dbReference type="AlphaFoldDB" id="A0A084ERH1"/>